<dbReference type="RefSeq" id="WP_147150268.1">
    <property type="nucleotide sequence ID" value="NZ_BKAJ01000057.1"/>
</dbReference>
<sequence length="502" mass="54413">MNQPWNSGYVADIAYIEGFYVQQSPARMALACLFGNVAADLPEPDDPATYLELGCGCGIGALVTAAANPGWQVTAIDYNPAHIAIGASLARAARLDNIRFIEGDLASLATSAQADTIPQADFVTMHGLWSWVSNEVRAGIVRLLAAKTRPGGMVHLSYNALPAWQGALGMQRLIYETGIRSGGRSDTQAQAGLALARDLKAVESKYLTESSLSRDLLDTTVAMSTEYLSHEYMSAHWAPAFHADVVAALAEAKLDWVSSVNPMENFPELMLTAEQRDIMNRYKDPLLRELIKDMCLPRQLRHDVFVRGARRIHNEARDAALSGLTVVPIVSPGELQTKIRVPAGMAEVSDKLKDMMVAAMRGPATVGDLMALSSERGNPAELISILVGSHQCQVATRSNGEQPDAANRLNRVFGSRVHSIVDAKTSGGLASWRLGTGLTAPPLLQFMAARLLSGEREDNADAWIKALSADVIPEKHDTVRNVVHTAIEQRLPILRQLRIVPD</sequence>
<dbReference type="Gene3D" id="3.40.50.150">
    <property type="entry name" value="Vaccinia Virus protein VP39"/>
    <property type="match status" value="1"/>
</dbReference>
<evidence type="ECO:0000313" key="3">
    <source>
        <dbReference type="EMBL" id="GEP56198.1"/>
    </source>
</evidence>
<feature type="domain" description="Methyltransferase regulatory" evidence="1">
    <location>
        <begin position="225"/>
        <end position="307"/>
    </location>
</feature>
<protein>
    <recommendedName>
        <fullName evidence="5">Methyltransferase</fullName>
    </recommendedName>
</protein>
<dbReference type="InterPro" id="IPR029063">
    <property type="entry name" value="SAM-dependent_MTases_sf"/>
</dbReference>
<dbReference type="InterPro" id="IPR018773">
    <property type="entry name" value="MeTrfase_reg_dom_prd"/>
</dbReference>
<dbReference type="Pfam" id="PF10119">
    <property type="entry name" value="MethyTransf_Reg"/>
    <property type="match status" value="1"/>
</dbReference>
<accession>A0A512NB70</accession>
<gene>
    <name evidence="3" type="ORF">RSO01_33640</name>
</gene>
<reference evidence="3 4" key="1">
    <citation type="submission" date="2019-07" db="EMBL/GenBank/DDBJ databases">
        <title>Whole genome shotgun sequence of Reyranella soli NBRC 108950.</title>
        <authorList>
            <person name="Hosoyama A."/>
            <person name="Uohara A."/>
            <person name="Ohji S."/>
            <person name="Ichikawa N."/>
        </authorList>
    </citation>
    <scope>NUCLEOTIDE SEQUENCE [LARGE SCALE GENOMIC DNA]</scope>
    <source>
        <strain evidence="3 4">NBRC 108950</strain>
    </source>
</reference>
<dbReference type="InterPro" id="IPR041698">
    <property type="entry name" value="Methyltransf_25"/>
</dbReference>
<dbReference type="OrthoDB" id="5298787at2"/>
<name>A0A512NB70_9HYPH</name>
<feature type="domain" description="Methyltransferase" evidence="2">
    <location>
        <begin position="51"/>
        <end position="152"/>
    </location>
</feature>
<dbReference type="CDD" id="cd02440">
    <property type="entry name" value="AdoMet_MTases"/>
    <property type="match status" value="1"/>
</dbReference>
<dbReference type="Proteomes" id="UP000321058">
    <property type="component" value="Unassembled WGS sequence"/>
</dbReference>
<evidence type="ECO:0008006" key="5">
    <source>
        <dbReference type="Google" id="ProtNLM"/>
    </source>
</evidence>
<evidence type="ECO:0000313" key="4">
    <source>
        <dbReference type="Proteomes" id="UP000321058"/>
    </source>
</evidence>
<proteinExistence type="predicted"/>
<dbReference type="Pfam" id="PF13649">
    <property type="entry name" value="Methyltransf_25"/>
    <property type="match status" value="1"/>
</dbReference>
<evidence type="ECO:0000259" key="2">
    <source>
        <dbReference type="Pfam" id="PF13649"/>
    </source>
</evidence>
<evidence type="ECO:0000259" key="1">
    <source>
        <dbReference type="Pfam" id="PF10119"/>
    </source>
</evidence>
<keyword evidence="4" id="KW-1185">Reference proteome</keyword>
<comment type="caution">
    <text evidence="3">The sequence shown here is derived from an EMBL/GenBank/DDBJ whole genome shotgun (WGS) entry which is preliminary data.</text>
</comment>
<dbReference type="SUPFAM" id="SSF53335">
    <property type="entry name" value="S-adenosyl-L-methionine-dependent methyltransferases"/>
    <property type="match status" value="1"/>
</dbReference>
<organism evidence="3 4">
    <name type="scientific">Reyranella soli</name>
    <dbReference type="NCBI Taxonomy" id="1230389"/>
    <lineage>
        <taxon>Bacteria</taxon>
        <taxon>Pseudomonadati</taxon>
        <taxon>Pseudomonadota</taxon>
        <taxon>Alphaproteobacteria</taxon>
        <taxon>Hyphomicrobiales</taxon>
        <taxon>Reyranellaceae</taxon>
        <taxon>Reyranella</taxon>
    </lineage>
</organism>
<dbReference type="AlphaFoldDB" id="A0A512NB70"/>
<dbReference type="EMBL" id="BKAJ01000057">
    <property type="protein sequence ID" value="GEP56198.1"/>
    <property type="molecule type" value="Genomic_DNA"/>
</dbReference>